<sequence length="55" mass="6307">MNNYDTTKLMIIGFLIVVNIVVAFAIGVGIKNFWRSEIIRQETLDQQVFSAFDLN</sequence>
<comment type="caution">
    <text evidence="2">The sequence shown here is derived from an EMBL/GenBank/DDBJ whole genome shotgun (WGS) entry which is preliminary data.</text>
</comment>
<keyword evidence="1" id="KW-1133">Transmembrane helix</keyword>
<name>A0A955LKD1_UNCKA</name>
<keyword evidence="1" id="KW-0472">Membrane</keyword>
<accession>A0A955LKD1</accession>
<feature type="transmembrane region" description="Helical" evidence="1">
    <location>
        <begin position="12"/>
        <end position="30"/>
    </location>
</feature>
<proteinExistence type="predicted"/>
<dbReference type="AlphaFoldDB" id="A0A955LKD1"/>
<evidence type="ECO:0000256" key="1">
    <source>
        <dbReference type="SAM" id="Phobius"/>
    </source>
</evidence>
<reference evidence="2" key="2">
    <citation type="journal article" date="2021" name="Microbiome">
        <title>Successional dynamics and alternative stable states in a saline activated sludge microbial community over 9 years.</title>
        <authorList>
            <person name="Wang Y."/>
            <person name="Ye J."/>
            <person name="Ju F."/>
            <person name="Liu L."/>
            <person name="Boyd J.A."/>
            <person name="Deng Y."/>
            <person name="Parks D.H."/>
            <person name="Jiang X."/>
            <person name="Yin X."/>
            <person name="Woodcroft B.J."/>
            <person name="Tyson G.W."/>
            <person name="Hugenholtz P."/>
            <person name="Polz M.F."/>
            <person name="Zhang T."/>
        </authorList>
    </citation>
    <scope>NUCLEOTIDE SEQUENCE</scope>
    <source>
        <strain evidence="2">HKST-UBA03</strain>
    </source>
</reference>
<organism evidence="2 3">
    <name type="scientific">candidate division WWE3 bacterium</name>
    <dbReference type="NCBI Taxonomy" id="2053526"/>
    <lineage>
        <taxon>Bacteria</taxon>
        <taxon>Katanobacteria</taxon>
    </lineage>
</organism>
<dbReference type="EMBL" id="JAGQKZ010000013">
    <property type="protein sequence ID" value="MCA9391998.1"/>
    <property type="molecule type" value="Genomic_DNA"/>
</dbReference>
<evidence type="ECO:0000313" key="2">
    <source>
        <dbReference type="EMBL" id="MCA9391998.1"/>
    </source>
</evidence>
<gene>
    <name evidence="2" type="ORF">KC614_02225</name>
</gene>
<reference evidence="2" key="1">
    <citation type="submission" date="2020-04" db="EMBL/GenBank/DDBJ databases">
        <authorList>
            <person name="Zhang T."/>
        </authorList>
    </citation>
    <scope>NUCLEOTIDE SEQUENCE</scope>
    <source>
        <strain evidence="2">HKST-UBA03</strain>
    </source>
</reference>
<dbReference type="Proteomes" id="UP000751518">
    <property type="component" value="Unassembled WGS sequence"/>
</dbReference>
<protein>
    <submittedName>
        <fullName evidence="2">Uncharacterized protein</fullName>
    </submittedName>
</protein>
<evidence type="ECO:0000313" key="3">
    <source>
        <dbReference type="Proteomes" id="UP000751518"/>
    </source>
</evidence>
<keyword evidence="1" id="KW-0812">Transmembrane</keyword>